<reference evidence="1 2" key="1">
    <citation type="submission" date="2020-07" db="EMBL/GenBank/DDBJ databases">
        <authorList>
            <person name="Partida-Martinez L."/>
            <person name="Huntemann M."/>
            <person name="Clum A."/>
            <person name="Wang J."/>
            <person name="Palaniappan K."/>
            <person name="Ritter S."/>
            <person name="Chen I.-M."/>
            <person name="Stamatis D."/>
            <person name="Reddy T."/>
            <person name="O'Malley R."/>
            <person name="Daum C."/>
            <person name="Shapiro N."/>
            <person name="Ivanova N."/>
            <person name="Kyrpides N."/>
            <person name="Woyke T."/>
        </authorList>
    </citation>
    <scope>NUCLEOTIDE SEQUENCE [LARGE SCALE GENOMIC DNA]</scope>
    <source>
        <strain evidence="1 2">AS2.3</strain>
    </source>
</reference>
<evidence type="ECO:0000313" key="2">
    <source>
        <dbReference type="Proteomes" id="UP000517753"/>
    </source>
</evidence>
<comment type="caution">
    <text evidence="1">The sequence shown here is derived from an EMBL/GenBank/DDBJ whole genome shotgun (WGS) entry which is preliminary data.</text>
</comment>
<name>A0A7Y9FK03_9SPHN</name>
<evidence type="ECO:0000313" key="1">
    <source>
        <dbReference type="EMBL" id="NYD88736.1"/>
    </source>
</evidence>
<keyword evidence="2" id="KW-1185">Reference proteome</keyword>
<accession>A0A7Y9FK03</accession>
<proteinExistence type="predicted"/>
<reference evidence="1 2" key="2">
    <citation type="submission" date="2020-08" db="EMBL/GenBank/DDBJ databases">
        <title>The Agave Microbiome: Exploring the role of microbial communities in plant adaptations to desert environments.</title>
        <authorList>
            <person name="Partida-Martinez L.P."/>
        </authorList>
    </citation>
    <scope>NUCLEOTIDE SEQUENCE [LARGE SCALE GENOMIC DNA]</scope>
    <source>
        <strain evidence="1 2">AS2.3</strain>
    </source>
</reference>
<sequence>MSGTGRVIAVDLASVPNTNRPARLITVDRDSGERLQFYTPREDVAPTVGDVIGWGPRHAQFAGHRVKKLSNEIDPAAPLT</sequence>
<protein>
    <submittedName>
        <fullName evidence="1">Uncharacterized protein</fullName>
    </submittedName>
</protein>
<dbReference type="Proteomes" id="UP000517753">
    <property type="component" value="Unassembled WGS sequence"/>
</dbReference>
<organism evidence="1 2">
    <name type="scientific">Sphingomonas melonis</name>
    <dbReference type="NCBI Taxonomy" id="152682"/>
    <lineage>
        <taxon>Bacteria</taxon>
        <taxon>Pseudomonadati</taxon>
        <taxon>Pseudomonadota</taxon>
        <taxon>Alphaproteobacteria</taxon>
        <taxon>Sphingomonadales</taxon>
        <taxon>Sphingomonadaceae</taxon>
        <taxon>Sphingomonas</taxon>
    </lineage>
</organism>
<dbReference type="EMBL" id="JACCBY010000001">
    <property type="protein sequence ID" value="NYD88736.1"/>
    <property type="molecule type" value="Genomic_DNA"/>
</dbReference>
<dbReference type="AlphaFoldDB" id="A0A7Y9FK03"/>
<dbReference type="RefSeq" id="WP_179507295.1">
    <property type="nucleotide sequence ID" value="NZ_JACCBY010000001.1"/>
</dbReference>
<gene>
    <name evidence="1" type="ORF">HD841_000505</name>
</gene>